<dbReference type="Proteomes" id="UP000182444">
    <property type="component" value="Chromosome 1D"/>
</dbReference>
<protein>
    <submittedName>
        <fullName evidence="9">Phosphatase 2C-like domain-containing protein</fullName>
    </submittedName>
</protein>
<dbReference type="VEuPathDB" id="FungiDB:YALI1_D27867g"/>
<dbReference type="SMART" id="SM00332">
    <property type="entry name" value="PP2Cc"/>
    <property type="match status" value="1"/>
</dbReference>
<dbReference type="EMBL" id="CP017556">
    <property type="protein sequence ID" value="AOW04442.1"/>
    <property type="molecule type" value="Genomic_DNA"/>
</dbReference>
<keyword evidence="2" id="KW-0479">Metal-binding</keyword>
<feature type="compositionally biased region" description="Acidic residues" evidence="6">
    <location>
        <begin position="108"/>
        <end position="119"/>
    </location>
</feature>
<dbReference type="AlphaFoldDB" id="A0A1H6Q8P1"/>
<dbReference type="CDD" id="cd00143">
    <property type="entry name" value="PP2Cc"/>
    <property type="match status" value="1"/>
</dbReference>
<dbReference type="PANTHER" id="PTHR13832">
    <property type="entry name" value="PROTEIN PHOSPHATASE 2C"/>
    <property type="match status" value="1"/>
</dbReference>
<evidence type="ECO:0000256" key="1">
    <source>
        <dbReference type="ARBA" id="ARBA00006702"/>
    </source>
</evidence>
<dbReference type="EMBL" id="KZ858985">
    <property type="protein sequence ID" value="RDW26155.1"/>
    <property type="molecule type" value="Genomic_DNA"/>
</dbReference>
<name>A0A1H6Q8P1_YARLL</name>
<feature type="compositionally biased region" description="Basic and acidic residues" evidence="6">
    <location>
        <begin position="120"/>
        <end position="129"/>
    </location>
</feature>
<accession>A0A1H6Q8P1</accession>
<dbReference type="OrthoDB" id="10264738at2759"/>
<dbReference type="InterPro" id="IPR036457">
    <property type="entry name" value="PPM-type-like_dom_sf"/>
</dbReference>
<feature type="region of interest" description="Disordered" evidence="6">
    <location>
        <begin position="1"/>
        <end position="25"/>
    </location>
</feature>
<proteinExistence type="inferred from homology"/>
<evidence type="ECO:0000256" key="4">
    <source>
        <dbReference type="ARBA" id="ARBA00022912"/>
    </source>
</evidence>
<dbReference type="eggNOG" id="KOG0698">
    <property type="taxonomic scope" value="Eukaryota"/>
</dbReference>
<dbReference type="VEuPathDB" id="FungiDB:YALI0_D22066g"/>
<dbReference type="Pfam" id="PF00481">
    <property type="entry name" value="PP2C"/>
    <property type="match status" value="2"/>
</dbReference>
<dbReference type="PANTHER" id="PTHR13832:SF837">
    <property type="entry name" value="PROTEIN PHOSPHATASE 2C-LIKE DOMAIN-CONTAINING PROTEIN 1"/>
    <property type="match status" value="1"/>
</dbReference>
<dbReference type="FunFam" id="3.60.40.10:FF:000169">
    <property type="entry name" value="Phosphatase 2C-like domain-containing protein"/>
    <property type="match status" value="1"/>
</dbReference>
<evidence type="ECO:0000256" key="2">
    <source>
        <dbReference type="ARBA" id="ARBA00022723"/>
    </source>
</evidence>
<organism evidence="8 10">
    <name type="scientific">Yarrowia lipolytica</name>
    <name type="common">Candida lipolytica</name>
    <dbReference type="NCBI Taxonomy" id="4952"/>
    <lineage>
        <taxon>Eukaryota</taxon>
        <taxon>Fungi</taxon>
        <taxon>Dikarya</taxon>
        <taxon>Ascomycota</taxon>
        <taxon>Saccharomycotina</taxon>
        <taxon>Dipodascomycetes</taxon>
        <taxon>Dipodascales</taxon>
        <taxon>Dipodascales incertae sedis</taxon>
        <taxon>Yarrowia</taxon>
    </lineage>
</organism>
<dbReference type="InterPro" id="IPR015655">
    <property type="entry name" value="PP2C"/>
</dbReference>
<dbReference type="Proteomes" id="UP000256601">
    <property type="component" value="Unassembled WGS sequence"/>
</dbReference>
<evidence type="ECO:0000259" key="7">
    <source>
        <dbReference type="PROSITE" id="PS51746"/>
    </source>
</evidence>
<feature type="region of interest" description="Disordered" evidence="6">
    <location>
        <begin position="100"/>
        <end position="129"/>
    </location>
</feature>
<gene>
    <name evidence="9" type="ORF">B0I71DRAFT_34901</name>
    <name evidence="8" type="ORF">YALI1_D27867g</name>
</gene>
<feature type="domain" description="PPM-type phosphatase" evidence="7">
    <location>
        <begin position="36"/>
        <end position="339"/>
    </location>
</feature>
<sequence>MLKLFRRNSKDEAKGHPMLANNNGLPVTDSPLSSFAVGVTEDKNSRCRRTMEDYHVAAHNICGTPDSGLFAVFDGHAGKQAAEYCATAVVSEVESLIMESEGFKSEDSATEDPEVVQEEGLEHQDNDKSSKTVPELLNLAFMAIDRSIEQKNLNSGCTAAVALLRWEDSRGKPVTVSSDHSPKDYTPVFPRAPLSECKRKLYTANVGDTRLILCRAGKALRLSYDHKGTDLHESKRVTNNGGMMISNRVNGMLAVTRALGDTYMKQFIIGNPYTTETEIIADDEFLIVACDGLWDVCDDQKACDLVSGLEDPVEGSRILVEFALENFSTDNLTVMVVKLR</sequence>
<keyword evidence="3 5" id="KW-0378">Hydrolase</keyword>
<dbReference type="InterPro" id="IPR000222">
    <property type="entry name" value="PP2C_BS"/>
</dbReference>
<dbReference type="KEGG" id="yli:2910313"/>
<comment type="similarity">
    <text evidence="1 5">Belongs to the PP2C family.</text>
</comment>
<dbReference type="Gene3D" id="3.60.40.10">
    <property type="entry name" value="PPM-type phosphatase domain"/>
    <property type="match status" value="1"/>
</dbReference>
<evidence type="ECO:0000256" key="3">
    <source>
        <dbReference type="ARBA" id="ARBA00022801"/>
    </source>
</evidence>
<dbReference type="InterPro" id="IPR001932">
    <property type="entry name" value="PPM-type_phosphatase-like_dom"/>
</dbReference>
<dbReference type="SUPFAM" id="SSF81606">
    <property type="entry name" value="PP2C-like"/>
    <property type="match status" value="1"/>
</dbReference>
<dbReference type="PROSITE" id="PS01032">
    <property type="entry name" value="PPM_1"/>
    <property type="match status" value="1"/>
</dbReference>
<evidence type="ECO:0000313" key="9">
    <source>
        <dbReference type="EMBL" id="RDW26155.1"/>
    </source>
</evidence>
<reference evidence="8 10" key="1">
    <citation type="journal article" date="2016" name="PLoS ONE">
        <title>Sequence Assembly of Yarrowia lipolytica Strain W29/CLIB89 Shows Transposable Element Diversity.</title>
        <authorList>
            <person name="Magnan C."/>
            <person name="Yu J."/>
            <person name="Chang I."/>
            <person name="Jahn E."/>
            <person name="Kanomata Y."/>
            <person name="Wu J."/>
            <person name="Zeller M."/>
            <person name="Oakes M."/>
            <person name="Baldi P."/>
            <person name="Sandmeyer S."/>
        </authorList>
    </citation>
    <scope>NUCLEOTIDE SEQUENCE [LARGE SCALE GENOMIC DNA]</scope>
    <source>
        <strain evidence="8">CLIB89</strain>
        <strain evidence="10">CLIB89(W29)</strain>
    </source>
</reference>
<evidence type="ECO:0000313" key="8">
    <source>
        <dbReference type="EMBL" id="AOW04442.1"/>
    </source>
</evidence>
<keyword evidence="4 5" id="KW-0904">Protein phosphatase</keyword>
<evidence type="ECO:0000256" key="6">
    <source>
        <dbReference type="SAM" id="MobiDB-lite"/>
    </source>
</evidence>
<evidence type="ECO:0000256" key="5">
    <source>
        <dbReference type="RuleBase" id="RU003465"/>
    </source>
</evidence>
<evidence type="ECO:0000313" key="10">
    <source>
        <dbReference type="Proteomes" id="UP000182444"/>
    </source>
</evidence>
<dbReference type="GO" id="GO:0004722">
    <property type="term" value="F:protein serine/threonine phosphatase activity"/>
    <property type="evidence" value="ECO:0007669"/>
    <property type="project" value="InterPro"/>
</dbReference>
<dbReference type="GO" id="GO:0046872">
    <property type="term" value="F:metal ion binding"/>
    <property type="evidence" value="ECO:0007669"/>
    <property type="project" value="UniProtKB-KW"/>
</dbReference>
<reference evidence="9 11" key="2">
    <citation type="submission" date="2018-07" db="EMBL/GenBank/DDBJ databases">
        <title>Draft Genome Assemblies for Five Robust Yarrowia lipolytica Strains Exhibiting High Lipid Production and Pentose Sugar Utilization and Sugar Alcohol Secretion from Undetoxified Lignocellulosic Biomass Hydrolysates.</title>
        <authorList>
            <consortium name="DOE Joint Genome Institute"/>
            <person name="Walker C."/>
            <person name="Ryu S."/>
            <person name="Na H."/>
            <person name="Zane M."/>
            <person name="LaButti K."/>
            <person name="Lipzen A."/>
            <person name="Haridas S."/>
            <person name="Barry K."/>
            <person name="Grigoriev I.V."/>
            <person name="Quarterman J."/>
            <person name="Slininger P."/>
            <person name="Dien B."/>
            <person name="Trinh C.T."/>
        </authorList>
    </citation>
    <scope>NUCLEOTIDE SEQUENCE [LARGE SCALE GENOMIC DNA]</scope>
    <source>
        <strain evidence="9 11">YB392</strain>
    </source>
</reference>
<dbReference type="PROSITE" id="PS51746">
    <property type="entry name" value="PPM_2"/>
    <property type="match status" value="1"/>
</dbReference>
<evidence type="ECO:0000313" key="11">
    <source>
        <dbReference type="Proteomes" id="UP000256601"/>
    </source>
</evidence>